<organism evidence="1 2">
    <name type="scientific">Geotalea uraniireducens</name>
    <dbReference type="NCBI Taxonomy" id="351604"/>
    <lineage>
        <taxon>Bacteria</taxon>
        <taxon>Pseudomonadati</taxon>
        <taxon>Thermodesulfobacteriota</taxon>
        <taxon>Desulfuromonadia</taxon>
        <taxon>Geobacterales</taxon>
        <taxon>Geobacteraceae</taxon>
        <taxon>Geotalea</taxon>
    </lineage>
</organism>
<reference evidence="1 2" key="1">
    <citation type="submission" date="2022-12" db="EMBL/GenBank/DDBJ databases">
        <title>Polyphasic characterization of Geotalea uranireducens NIT-SL11 newly isolated from a complex of sewage sludge and microbially reduced graphene oxide.</title>
        <authorList>
            <person name="Xie L."/>
            <person name="Yoshida N."/>
            <person name="Meng L."/>
        </authorList>
    </citation>
    <scope>NUCLEOTIDE SEQUENCE [LARGE SCALE GENOMIC DNA]</scope>
    <source>
        <strain evidence="1 2">NIT-SL11</strain>
    </source>
</reference>
<evidence type="ECO:0000313" key="2">
    <source>
        <dbReference type="Proteomes" id="UP001317705"/>
    </source>
</evidence>
<protein>
    <recommendedName>
        <fullName evidence="3">DUF4185 domain-containing protein</fullName>
    </recommendedName>
</protein>
<evidence type="ECO:0008006" key="3">
    <source>
        <dbReference type="Google" id="ProtNLM"/>
    </source>
</evidence>
<gene>
    <name evidence="1" type="ORF">GURASL_12870</name>
</gene>
<sequence length="418" mass="46084">MSIRAVFHTMTRRRLLGAVLACLFVVGLVAAFVRVRFYGHYEGIYLLKDDRPGIVIADDVILGQESEVLAALPFERLLEVFANERDKAINSESLDYEWFSHDGSGFVRSYFADGTVMLTCLSRFVDSGGGETRGIFVGGGLPFSLRSEGDGSLNETGISFYDTSRWQHLWCNVNESISPGDNPGLIIAPSTWQFLGSRAFKALPGQLALQSSHRVVLDGVPLRLDRFAFFKAGRHYFTLVIRIVNEGARPAGYFYVYGDEPWVGNYGTSAGNVGWLADRLVHYEQSVDPERYGWGGYFDYGNAAAGESPGSGSGTANFIEWQQGVRPNLVYFSNRIGAFAEERARVPLADPANRVIFLQWGPRYLYPGQSDTLVLVIGMADHDPVSGLPVKPATTFDPRDYAPVIPEGFISAASPSRQ</sequence>
<evidence type="ECO:0000313" key="1">
    <source>
        <dbReference type="EMBL" id="BDV42364.1"/>
    </source>
</evidence>
<proteinExistence type="predicted"/>
<dbReference type="EMBL" id="AP027151">
    <property type="protein sequence ID" value="BDV42364.1"/>
    <property type="molecule type" value="Genomic_DNA"/>
</dbReference>
<name>A0ABM8EJ02_9BACT</name>
<dbReference type="Proteomes" id="UP001317705">
    <property type="component" value="Chromosome"/>
</dbReference>
<keyword evidence="2" id="KW-1185">Reference proteome</keyword>
<dbReference type="RefSeq" id="WP_282002784.1">
    <property type="nucleotide sequence ID" value="NZ_AP027151.1"/>
</dbReference>
<accession>A0ABM8EJ02</accession>